<feature type="domain" description="NAD-dependent epimerase/dehydratase" evidence="3">
    <location>
        <begin position="5"/>
        <end position="96"/>
    </location>
</feature>
<name>A0A6A6QQC3_9PEZI</name>
<dbReference type="GO" id="GO:0016616">
    <property type="term" value="F:oxidoreductase activity, acting on the CH-OH group of donors, NAD or NADP as acceptor"/>
    <property type="evidence" value="ECO:0007669"/>
    <property type="project" value="TreeGrafter"/>
</dbReference>
<dbReference type="AlphaFoldDB" id="A0A6A6QQC3"/>
<dbReference type="InterPro" id="IPR001509">
    <property type="entry name" value="Epimerase_deHydtase"/>
</dbReference>
<evidence type="ECO:0000256" key="2">
    <source>
        <dbReference type="ARBA" id="ARBA00023445"/>
    </source>
</evidence>
<keyword evidence="1" id="KW-0560">Oxidoreductase</keyword>
<evidence type="ECO:0000313" key="5">
    <source>
        <dbReference type="Proteomes" id="UP000799750"/>
    </source>
</evidence>
<evidence type="ECO:0000313" key="4">
    <source>
        <dbReference type="EMBL" id="KAF2494356.1"/>
    </source>
</evidence>
<dbReference type="Gene3D" id="3.40.50.720">
    <property type="entry name" value="NAD(P)-binding Rossmann-like Domain"/>
    <property type="match status" value="1"/>
</dbReference>
<dbReference type="SUPFAM" id="SSF51735">
    <property type="entry name" value="NAD(P)-binding Rossmann-fold domains"/>
    <property type="match status" value="1"/>
</dbReference>
<dbReference type="PANTHER" id="PTHR10366:SF814">
    <property type="entry name" value="NAD-DEPENDENT EPIMERASE_DEHYDRATASE DOMAIN-CONTAINING PROTEIN"/>
    <property type="match status" value="1"/>
</dbReference>
<evidence type="ECO:0000259" key="3">
    <source>
        <dbReference type="Pfam" id="PF01370"/>
    </source>
</evidence>
<sequence length="317" mass="34608">MAPKVFLTGANGFVASHILAQLIEHNYEVVASVRSPAKAEEVLALHPSYKTAALTFTYIADIATAGAFDPASTSTNPSFDYVIHTASPVSFSVKDAQKDFIDPAVQGSAGATLKRFVLLGSAVAVLNSFEDMSKARTPYTEADWNPVTAEYAISHNDMRAAWGFMETAKPAFDLVVINPDIIMGPMLQAVKNAKAVNETNTFAVYSFFNGTNNVIEEVAFPVDVRDVARAHVLALEKPAAANKPFCWERVAKGTPEQILPKGVQPTGWDTRRNLEVFGPDWRYIGLEQSLIDTVKSISELEKGWKKGCRFGENDVVF</sequence>
<gene>
    <name evidence="4" type="ORF">BU16DRAFT_550385</name>
</gene>
<dbReference type="PANTHER" id="PTHR10366">
    <property type="entry name" value="NAD DEPENDENT EPIMERASE/DEHYDRATASE"/>
    <property type="match status" value="1"/>
</dbReference>
<dbReference type="InterPro" id="IPR050425">
    <property type="entry name" value="NAD(P)_dehydrat-like"/>
</dbReference>
<reference evidence="4" key="1">
    <citation type="journal article" date="2020" name="Stud. Mycol.">
        <title>101 Dothideomycetes genomes: a test case for predicting lifestyles and emergence of pathogens.</title>
        <authorList>
            <person name="Haridas S."/>
            <person name="Albert R."/>
            <person name="Binder M."/>
            <person name="Bloem J."/>
            <person name="Labutti K."/>
            <person name="Salamov A."/>
            <person name="Andreopoulos B."/>
            <person name="Baker S."/>
            <person name="Barry K."/>
            <person name="Bills G."/>
            <person name="Bluhm B."/>
            <person name="Cannon C."/>
            <person name="Castanera R."/>
            <person name="Culley D."/>
            <person name="Daum C."/>
            <person name="Ezra D."/>
            <person name="Gonzalez J."/>
            <person name="Henrissat B."/>
            <person name="Kuo A."/>
            <person name="Liang C."/>
            <person name="Lipzen A."/>
            <person name="Lutzoni F."/>
            <person name="Magnuson J."/>
            <person name="Mondo S."/>
            <person name="Nolan M."/>
            <person name="Ohm R."/>
            <person name="Pangilinan J."/>
            <person name="Park H.-J."/>
            <person name="Ramirez L."/>
            <person name="Alfaro M."/>
            <person name="Sun H."/>
            <person name="Tritt A."/>
            <person name="Yoshinaga Y."/>
            <person name="Zwiers L.-H."/>
            <person name="Turgeon B."/>
            <person name="Goodwin S."/>
            <person name="Spatafora J."/>
            <person name="Crous P."/>
            <person name="Grigoriev I."/>
        </authorList>
    </citation>
    <scope>NUCLEOTIDE SEQUENCE</scope>
    <source>
        <strain evidence="4">CBS 269.34</strain>
    </source>
</reference>
<evidence type="ECO:0000256" key="1">
    <source>
        <dbReference type="ARBA" id="ARBA00023002"/>
    </source>
</evidence>
<dbReference type="InterPro" id="IPR036291">
    <property type="entry name" value="NAD(P)-bd_dom_sf"/>
</dbReference>
<dbReference type="OrthoDB" id="2735536at2759"/>
<keyword evidence="5" id="KW-1185">Reference proteome</keyword>
<dbReference type="Pfam" id="PF01370">
    <property type="entry name" value="Epimerase"/>
    <property type="match status" value="1"/>
</dbReference>
<dbReference type="Proteomes" id="UP000799750">
    <property type="component" value="Unassembled WGS sequence"/>
</dbReference>
<proteinExistence type="inferred from homology"/>
<protein>
    <submittedName>
        <fullName evidence="4">NAD(P)-binding protein</fullName>
    </submittedName>
</protein>
<organism evidence="4 5">
    <name type="scientific">Lophium mytilinum</name>
    <dbReference type="NCBI Taxonomy" id="390894"/>
    <lineage>
        <taxon>Eukaryota</taxon>
        <taxon>Fungi</taxon>
        <taxon>Dikarya</taxon>
        <taxon>Ascomycota</taxon>
        <taxon>Pezizomycotina</taxon>
        <taxon>Dothideomycetes</taxon>
        <taxon>Pleosporomycetidae</taxon>
        <taxon>Mytilinidiales</taxon>
        <taxon>Mytilinidiaceae</taxon>
        <taxon>Lophium</taxon>
    </lineage>
</organism>
<dbReference type="EMBL" id="MU004190">
    <property type="protein sequence ID" value="KAF2494356.1"/>
    <property type="molecule type" value="Genomic_DNA"/>
</dbReference>
<comment type="similarity">
    <text evidence="2">Belongs to the NAD(P)-dependent epimerase/dehydratase family. Dihydroflavonol-4-reductase subfamily.</text>
</comment>
<accession>A0A6A6QQC3</accession>